<organism evidence="2 3">
    <name type="scientific">Lophiotrema nucula</name>
    <dbReference type="NCBI Taxonomy" id="690887"/>
    <lineage>
        <taxon>Eukaryota</taxon>
        <taxon>Fungi</taxon>
        <taxon>Dikarya</taxon>
        <taxon>Ascomycota</taxon>
        <taxon>Pezizomycotina</taxon>
        <taxon>Dothideomycetes</taxon>
        <taxon>Pleosporomycetidae</taxon>
        <taxon>Pleosporales</taxon>
        <taxon>Lophiotremataceae</taxon>
        <taxon>Lophiotrema</taxon>
    </lineage>
</organism>
<keyword evidence="1" id="KW-1133">Transmembrane helix</keyword>
<evidence type="ECO:0000313" key="2">
    <source>
        <dbReference type="EMBL" id="KAF2114745.1"/>
    </source>
</evidence>
<proteinExistence type="predicted"/>
<dbReference type="AlphaFoldDB" id="A0A6A5Z5X5"/>
<name>A0A6A5Z5X5_9PLEO</name>
<reference evidence="2" key="1">
    <citation type="journal article" date="2020" name="Stud. Mycol.">
        <title>101 Dothideomycetes genomes: a test case for predicting lifestyles and emergence of pathogens.</title>
        <authorList>
            <person name="Haridas S."/>
            <person name="Albert R."/>
            <person name="Binder M."/>
            <person name="Bloem J."/>
            <person name="Labutti K."/>
            <person name="Salamov A."/>
            <person name="Andreopoulos B."/>
            <person name="Baker S."/>
            <person name="Barry K."/>
            <person name="Bills G."/>
            <person name="Bluhm B."/>
            <person name="Cannon C."/>
            <person name="Castanera R."/>
            <person name="Culley D."/>
            <person name="Daum C."/>
            <person name="Ezra D."/>
            <person name="Gonzalez J."/>
            <person name="Henrissat B."/>
            <person name="Kuo A."/>
            <person name="Liang C."/>
            <person name="Lipzen A."/>
            <person name="Lutzoni F."/>
            <person name="Magnuson J."/>
            <person name="Mondo S."/>
            <person name="Nolan M."/>
            <person name="Ohm R."/>
            <person name="Pangilinan J."/>
            <person name="Park H.-J."/>
            <person name="Ramirez L."/>
            <person name="Alfaro M."/>
            <person name="Sun H."/>
            <person name="Tritt A."/>
            <person name="Yoshinaga Y."/>
            <person name="Zwiers L.-H."/>
            <person name="Turgeon B."/>
            <person name="Goodwin S."/>
            <person name="Spatafora J."/>
            <person name="Crous P."/>
            <person name="Grigoriev I."/>
        </authorList>
    </citation>
    <scope>NUCLEOTIDE SEQUENCE</scope>
    <source>
        <strain evidence="2">CBS 627.86</strain>
    </source>
</reference>
<dbReference type="EMBL" id="ML977324">
    <property type="protein sequence ID" value="KAF2114745.1"/>
    <property type="molecule type" value="Genomic_DNA"/>
</dbReference>
<evidence type="ECO:0000313" key="3">
    <source>
        <dbReference type="Proteomes" id="UP000799770"/>
    </source>
</evidence>
<gene>
    <name evidence="2" type="ORF">BDV96DRAFT_575819</name>
</gene>
<feature type="transmembrane region" description="Helical" evidence="1">
    <location>
        <begin position="76"/>
        <end position="102"/>
    </location>
</feature>
<evidence type="ECO:0000256" key="1">
    <source>
        <dbReference type="SAM" id="Phobius"/>
    </source>
</evidence>
<feature type="transmembrane region" description="Helical" evidence="1">
    <location>
        <begin position="108"/>
        <end position="128"/>
    </location>
</feature>
<dbReference type="Proteomes" id="UP000799770">
    <property type="component" value="Unassembled WGS sequence"/>
</dbReference>
<keyword evidence="3" id="KW-1185">Reference proteome</keyword>
<feature type="transmembrane region" description="Helical" evidence="1">
    <location>
        <begin position="35"/>
        <end position="55"/>
    </location>
</feature>
<keyword evidence="1" id="KW-0812">Transmembrane</keyword>
<accession>A0A6A5Z5X5</accession>
<protein>
    <submittedName>
        <fullName evidence="2">Uncharacterized protein</fullName>
    </submittedName>
</protein>
<sequence>MSRPSEKTPLLPIAVPTKLSTSLNGADDKSHTSEVILLFVSLLVGAFQLFTFIYFDNPSARPGAIERTLGPFLFPLASALPYSIVIFLPISAVVFLAVPYIVQPESVGFSRTVIVCCYLLVSTHAAVFMSSRGSGRLDAIGLGRRAR</sequence>
<keyword evidence="1" id="KW-0472">Membrane</keyword>